<dbReference type="PROSITE" id="PS00622">
    <property type="entry name" value="HTH_LUXR_1"/>
    <property type="match status" value="1"/>
</dbReference>
<dbReference type="PANTHER" id="PTHR16305">
    <property type="entry name" value="TESTICULAR SOLUBLE ADENYLYL CYCLASE"/>
    <property type="match status" value="1"/>
</dbReference>
<reference evidence="4" key="1">
    <citation type="journal article" date="2014" name="Int. J. Syst. Evol. Microbiol.">
        <title>Complete genome sequence of Corynebacterium casei LMG S-19264T (=DSM 44701T), isolated from a smear-ripened cheese.</title>
        <authorList>
            <consortium name="US DOE Joint Genome Institute (JGI-PGF)"/>
            <person name="Walter F."/>
            <person name="Albersmeier A."/>
            <person name="Kalinowski J."/>
            <person name="Ruckert C."/>
        </authorList>
    </citation>
    <scope>NUCLEOTIDE SEQUENCE</scope>
    <source>
        <strain evidence="4">JCM 4956</strain>
    </source>
</reference>
<evidence type="ECO:0000256" key="1">
    <source>
        <dbReference type="ARBA" id="ARBA00022741"/>
    </source>
</evidence>
<dbReference type="CDD" id="cd06170">
    <property type="entry name" value="LuxR_C_like"/>
    <property type="match status" value="1"/>
</dbReference>
<evidence type="ECO:0000259" key="3">
    <source>
        <dbReference type="PROSITE" id="PS50043"/>
    </source>
</evidence>
<accession>A0A918K4H5</accession>
<protein>
    <recommendedName>
        <fullName evidence="3">HTH luxR-type domain-containing protein</fullName>
    </recommendedName>
</protein>
<dbReference type="GO" id="GO:0006355">
    <property type="term" value="P:regulation of DNA-templated transcription"/>
    <property type="evidence" value="ECO:0007669"/>
    <property type="project" value="InterPro"/>
</dbReference>
<dbReference type="SUPFAM" id="SSF46894">
    <property type="entry name" value="C-terminal effector domain of the bipartite response regulators"/>
    <property type="match status" value="1"/>
</dbReference>
<proteinExistence type="predicted"/>
<dbReference type="InterPro" id="IPR027417">
    <property type="entry name" value="P-loop_NTPase"/>
</dbReference>
<keyword evidence="5" id="KW-1185">Reference proteome</keyword>
<dbReference type="Pfam" id="PF13191">
    <property type="entry name" value="AAA_16"/>
    <property type="match status" value="1"/>
</dbReference>
<name>A0A918K4H5_9ACTN</name>
<evidence type="ECO:0000313" key="4">
    <source>
        <dbReference type="EMBL" id="GGX43980.1"/>
    </source>
</evidence>
<reference evidence="4" key="2">
    <citation type="submission" date="2020-09" db="EMBL/GenBank/DDBJ databases">
        <authorList>
            <person name="Sun Q."/>
            <person name="Ohkuma M."/>
        </authorList>
    </citation>
    <scope>NUCLEOTIDE SEQUENCE</scope>
    <source>
        <strain evidence="4">JCM 4956</strain>
    </source>
</reference>
<dbReference type="GO" id="GO:0003677">
    <property type="term" value="F:DNA binding"/>
    <property type="evidence" value="ECO:0007669"/>
    <property type="project" value="InterPro"/>
</dbReference>
<dbReference type="AlphaFoldDB" id="A0A918K4H5"/>
<dbReference type="Gene3D" id="1.10.10.10">
    <property type="entry name" value="Winged helix-like DNA-binding domain superfamily/Winged helix DNA-binding domain"/>
    <property type="match status" value="1"/>
</dbReference>
<dbReference type="InterPro" id="IPR036388">
    <property type="entry name" value="WH-like_DNA-bd_sf"/>
</dbReference>
<organism evidence="4 5">
    <name type="scientific">Streptomyces fructofermentans</name>
    <dbReference type="NCBI Taxonomy" id="152141"/>
    <lineage>
        <taxon>Bacteria</taxon>
        <taxon>Bacillati</taxon>
        <taxon>Actinomycetota</taxon>
        <taxon>Actinomycetes</taxon>
        <taxon>Kitasatosporales</taxon>
        <taxon>Streptomycetaceae</taxon>
        <taxon>Streptomyces</taxon>
    </lineage>
</organism>
<dbReference type="SMART" id="SM00421">
    <property type="entry name" value="HTH_LUXR"/>
    <property type="match status" value="1"/>
</dbReference>
<keyword evidence="1" id="KW-0547">Nucleotide-binding</keyword>
<dbReference type="GO" id="GO:0005524">
    <property type="term" value="F:ATP binding"/>
    <property type="evidence" value="ECO:0007669"/>
    <property type="project" value="UniProtKB-KW"/>
</dbReference>
<dbReference type="GO" id="GO:0005737">
    <property type="term" value="C:cytoplasm"/>
    <property type="evidence" value="ECO:0007669"/>
    <property type="project" value="TreeGrafter"/>
</dbReference>
<evidence type="ECO:0000313" key="5">
    <source>
        <dbReference type="Proteomes" id="UP000645555"/>
    </source>
</evidence>
<dbReference type="InterPro" id="IPR041664">
    <property type="entry name" value="AAA_16"/>
</dbReference>
<keyword evidence="2" id="KW-0067">ATP-binding</keyword>
<feature type="domain" description="HTH luxR-type" evidence="3">
    <location>
        <begin position="714"/>
        <end position="779"/>
    </location>
</feature>
<dbReference type="Proteomes" id="UP000645555">
    <property type="component" value="Unassembled WGS sequence"/>
</dbReference>
<dbReference type="GO" id="GO:0004016">
    <property type="term" value="F:adenylate cyclase activity"/>
    <property type="evidence" value="ECO:0007669"/>
    <property type="project" value="TreeGrafter"/>
</dbReference>
<dbReference type="PRINTS" id="PR00038">
    <property type="entry name" value="HTHLUXR"/>
</dbReference>
<dbReference type="RefSeq" id="WP_190033929.1">
    <property type="nucleotide sequence ID" value="NZ_BMWD01000002.1"/>
</dbReference>
<sequence length="784" mass="82810">MTIEADLLPLSDKGVGPPRILDSPPPGALGRLFDEPRPYSVTEIFGDRWTGKSGLLSELSTEAADRGWRIASGRAATRSLSDVSFGVFVDALDDLMAHHGAEASHGGPDDQRKWLAGVFPSMAAGTPPRPVENPFDRYQAFRATRTVLERLGSAGGLLLTLDDIHWADESSLRLLSYLLRHPPRGAVMIALTHRPRQVDLALRSLLNQAVVDGRAYRLSPARLSEERARALLPDDISPGQVELMLSESGRNPGLLRALASTRSVLGGAASTPAALPLDVLTESLRDFRTLSEQGWRVARAAAVLQEPFSPDALRVVSQVTDDQLRTAIDELIREDLLDPDSHSSRLRFVNPLLRATAYQSAGQGWLLGAHARAAGLLSGRGADPVQLAGHLERSGLAGDNDSARVLLEAAAAHLWNDPERAASWARAALDTGEPDRDGGRARLLLGRALALCGRLEDASVVLGALRAAPGTLSEVRADAARARASALRFLGRRDAAERELAAAREHAVPERAAEHALLLGARLENALDSAGSLADGEVTGLLASVDALPAGARGGTLAMIATAAVRAGAAEHAELHTVAAARLFDRLSDDEVVPHLDGLFRLAEAEAALGRVGAARAHGGRGLRLAECRRLRVHVVRFALAVSRLERRGGDVPGAVRHAACAEAAAATTDSAPLLAESRALRAELEGPAGGPAVPGQVTRGPADGTVPAPQGPAPDELGLLSKRELEIAVLVSSGRTNQQIARTLAISHKTVETHLGRIFKKLTVSSRAEVAAMVGRFDRSGPS</sequence>
<dbReference type="InterPro" id="IPR000792">
    <property type="entry name" value="Tscrpt_reg_LuxR_C"/>
</dbReference>
<dbReference type="Pfam" id="PF00196">
    <property type="entry name" value="GerE"/>
    <property type="match status" value="1"/>
</dbReference>
<dbReference type="PROSITE" id="PS50043">
    <property type="entry name" value="HTH_LUXR_2"/>
    <property type="match status" value="1"/>
</dbReference>
<dbReference type="EMBL" id="BMWD01000002">
    <property type="protein sequence ID" value="GGX43980.1"/>
    <property type="molecule type" value="Genomic_DNA"/>
</dbReference>
<dbReference type="PANTHER" id="PTHR16305:SF35">
    <property type="entry name" value="TRANSCRIPTIONAL ACTIVATOR DOMAIN"/>
    <property type="match status" value="1"/>
</dbReference>
<dbReference type="InterPro" id="IPR016032">
    <property type="entry name" value="Sig_transdc_resp-reg_C-effctor"/>
</dbReference>
<gene>
    <name evidence="4" type="ORF">GCM10010515_08560</name>
</gene>
<dbReference type="SUPFAM" id="SSF52540">
    <property type="entry name" value="P-loop containing nucleoside triphosphate hydrolases"/>
    <property type="match status" value="1"/>
</dbReference>
<evidence type="ECO:0000256" key="2">
    <source>
        <dbReference type="ARBA" id="ARBA00022840"/>
    </source>
</evidence>
<comment type="caution">
    <text evidence="4">The sequence shown here is derived from an EMBL/GenBank/DDBJ whole genome shotgun (WGS) entry which is preliminary data.</text>
</comment>